<dbReference type="RefSeq" id="WP_074867430.1">
    <property type="nucleotide sequence ID" value="NZ_FOAS01000008.1"/>
</dbReference>
<dbReference type="PANTHER" id="PTHR43780">
    <property type="entry name" value="1-AMINOCYCLOPROPANE-1-CARBOXYLATE DEAMINASE-RELATED"/>
    <property type="match status" value="1"/>
</dbReference>
<evidence type="ECO:0000313" key="7">
    <source>
        <dbReference type="EMBL" id="SEL09895.1"/>
    </source>
</evidence>
<accession>A0A1H7MGS7</accession>
<reference evidence="7 8" key="1">
    <citation type="submission" date="2016-10" db="EMBL/GenBank/DDBJ databases">
        <authorList>
            <person name="de Groot N.N."/>
        </authorList>
    </citation>
    <scope>NUCLEOTIDE SEQUENCE [LARGE SCALE GENOMIC DNA]</scope>
    <source>
        <strain evidence="7 8">JCM 19513</strain>
    </source>
</reference>
<feature type="modified residue" description="N6-(pyridoxal phosphate)lysine" evidence="5">
    <location>
        <position position="42"/>
    </location>
</feature>
<keyword evidence="8" id="KW-1185">Reference proteome</keyword>
<dbReference type="GO" id="GO:0019148">
    <property type="term" value="F:D-cysteine desulfhydrase activity"/>
    <property type="evidence" value="ECO:0007669"/>
    <property type="project" value="TreeGrafter"/>
</dbReference>
<evidence type="ECO:0000256" key="4">
    <source>
        <dbReference type="PIRSR" id="PIRSR006278-1"/>
    </source>
</evidence>
<feature type="domain" description="Tryptophan synthase beta chain-like PALP" evidence="6">
    <location>
        <begin position="15"/>
        <end position="280"/>
    </location>
</feature>
<dbReference type="Proteomes" id="UP000185766">
    <property type="component" value="Unassembled WGS sequence"/>
</dbReference>
<keyword evidence="3 5" id="KW-0663">Pyridoxal phosphate</keyword>
<dbReference type="InterPro" id="IPR036052">
    <property type="entry name" value="TrpB-like_PALP_sf"/>
</dbReference>
<evidence type="ECO:0000256" key="1">
    <source>
        <dbReference type="ARBA" id="ARBA00001933"/>
    </source>
</evidence>
<sequence length="299" mass="32657">MPFSLPNQCPLQPVQLPWVTEAGCQLAMLRLDQLHPQVSGNKWFKLQPYIEQMQREGKRGLISLGGPHSNHLHALAGAAALGGFSVVALMRGPAQDTPTVNDLQQQGVTLHWLTREAYRQRQHAAFVAQWQQQYPDYVWVPEGGDGVLGQQGAGQIMPLLEASLAALDWAGCDALFTAVGTGTTWLGMQAQSKTPVWGLLAVPRHYLAATLRAEPQLVDAHRQGFGRVDDELLSFVNAFQCATGIPLDPVYTGKALMALRQMLRAGKFARGSRLVFIHTGGLQGTRATPNWPRLDEVAA</sequence>
<evidence type="ECO:0000259" key="6">
    <source>
        <dbReference type="Pfam" id="PF00291"/>
    </source>
</evidence>
<name>A0A1H7MGS7_9GAMM</name>
<organism evidence="7 8">
    <name type="scientific">Atopomonas hussainii</name>
    <dbReference type="NCBI Taxonomy" id="1429083"/>
    <lineage>
        <taxon>Bacteria</taxon>
        <taxon>Pseudomonadati</taxon>
        <taxon>Pseudomonadota</taxon>
        <taxon>Gammaproteobacteria</taxon>
        <taxon>Pseudomonadales</taxon>
        <taxon>Pseudomonadaceae</taxon>
        <taxon>Atopomonas</taxon>
    </lineage>
</organism>
<evidence type="ECO:0000256" key="3">
    <source>
        <dbReference type="ARBA" id="ARBA00022898"/>
    </source>
</evidence>
<dbReference type="SUPFAM" id="SSF53686">
    <property type="entry name" value="Tryptophan synthase beta subunit-like PLP-dependent enzymes"/>
    <property type="match status" value="1"/>
</dbReference>
<evidence type="ECO:0000313" key="8">
    <source>
        <dbReference type="Proteomes" id="UP000185766"/>
    </source>
</evidence>
<comment type="similarity">
    <text evidence="2">Belongs to the ACC deaminase/D-cysteine desulfhydrase family.</text>
</comment>
<dbReference type="PANTHER" id="PTHR43780:SF2">
    <property type="entry name" value="1-AMINOCYCLOPROPANE-1-CARBOXYLATE DEAMINASE-RELATED"/>
    <property type="match status" value="1"/>
</dbReference>
<protein>
    <submittedName>
        <fullName evidence="7">1-aminocyclopropane-1-carboxylate deaminase</fullName>
    </submittedName>
</protein>
<evidence type="ECO:0000256" key="2">
    <source>
        <dbReference type="ARBA" id="ARBA00008639"/>
    </source>
</evidence>
<comment type="cofactor">
    <cofactor evidence="1">
        <name>pyridoxal 5'-phosphate</name>
        <dbReference type="ChEBI" id="CHEBI:597326"/>
    </cofactor>
</comment>
<dbReference type="Gene3D" id="3.40.50.1100">
    <property type="match status" value="2"/>
</dbReference>
<dbReference type="PIRSF" id="PIRSF006278">
    <property type="entry name" value="ACCD_DCysDesulf"/>
    <property type="match status" value="1"/>
</dbReference>
<dbReference type="InterPro" id="IPR001926">
    <property type="entry name" value="TrpB-like_PALP"/>
</dbReference>
<dbReference type="EMBL" id="FOAS01000008">
    <property type="protein sequence ID" value="SEL09895.1"/>
    <property type="molecule type" value="Genomic_DNA"/>
</dbReference>
<proteinExistence type="inferred from homology"/>
<feature type="active site" description="Nucleophile" evidence="4">
    <location>
        <position position="69"/>
    </location>
</feature>
<gene>
    <name evidence="7" type="ORF">SAMN05216214_10841</name>
</gene>
<dbReference type="STRING" id="1429083.GCA_001885685_00868"/>
<dbReference type="Pfam" id="PF00291">
    <property type="entry name" value="PALP"/>
    <property type="match status" value="1"/>
</dbReference>
<dbReference type="InterPro" id="IPR027278">
    <property type="entry name" value="ACCD_DCysDesulf"/>
</dbReference>
<evidence type="ECO:0000256" key="5">
    <source>
        <dbReference type="PIRSR" id="PIRSR006278-2"/>
    </source>
</evidence>
<dbReference type="AlphaFoldDB" id="A0A1H7MGS7"/>